<dbReference type="InterPro" id="IPR027417">
    <property type="entry name" value="P-loop_NTPase"/>
</dbReference>
<dbReference type="InterPro" id="IPR017871">
    <property type="entry name" value="ABC_transporter-like_CS"/>
</dbReference>
<dbReference type="InterPro" id="IPR003593">
    <property type="entry name" value="AAA+_ATPase"/>
</dbReference>
<dbReference type="PROSITE" id="PS50893">
    <property type="entry name" value="ABC_TRANSPORTER_2"/>
    <property type="match status" value="1"/>
</dbReference>
<dbReference type="PROSITE" id="PS00211">
    <property type="entry name" value="ABC_TRANSPORTER_1"/>
    <property type="match status" value="2"/>
</dbReference>
<dbReference type="GO" id="GO:0016887">
    <property type="term" value="F:ATP hydrolysis activity"/>
    <property type="evidence" value="ECO:0007669"/>
    <property type="project" value="InterPro"/>
</dbReference>
<dbReference type="CDD" id="cd03221">
    <property type="entry name" value="ABCF_EF-3"/>
    <property type="match status" value="2"/>
</dbReference>
<sequence>MLQIKNLTITHKKDSKVLLKDFTWALNPGDKAAVIGEEGNGKSTFLKLLCDPALVEDYADYSGEIIRGRNHMGYLSQEPGRDFAGRTILEFFEESPVFYQQDYKELARVGRQLDLPADIFYSAQKVGTLSGGERVKLGLARILMEEPDVLLLDEPSNDLDLNTLKWLENFIQNCDLPLIYISHDETLLENTANVILHFEMLRRKTMPRHTIARQGYADYVKGRLAKMEHQEQVARKEEQDYKRQQERYRQIMEKVDHQQKNISRQDPHGGRLLKKKMHAVKSMGRRMERDHESQTRLPETEEAIMPAWTADNTLPAGKIVLEFDLDVLKVPGDAGEKILAENIHLKIRGPEKICIIGKNGAGKTTLLRQMAQKLLGRKDLVVVYMPQNYEEGMDFSKTPVEFLEHTGDKEAISRARTFLGSMKYTPDEMFHSIDSLSGGQRAKLFFLKMILDGANVLILDEPTRNFSPLSNPVIRRILREFKGCILSISHDRKYISQVCDTIYELTPRGLSQVFDAAKDGDREV</sequence>
<dbReference type="Proteomes" id="UP000543642">
    <property type="component" value="Unassembled WGS sequence"/>
</dbReference>
<dbReference type="Pfam" id="PF00005">
    <property type="entry name" value="ABC_tran"/>
    <property type="match status" value="2"/>
</dbReference>
<keyword evidence="1" id="KW-0547">Nucleotide-binding</keyword>
<dbReference type="GO" id="GO:0005524">
    <property type="term" value="F:ATP binding"/>
    <property type="evidence" value="ECO:0007669"/>
    <property type="project" value="UniProtKB-KW"/>
</dbReference>
<dbReference type="EMBL" id="JACHFW010000005">
    <property type="protein sequence ID" value="MBB5264560.1"/>
    <property type="molecule type" value="Genomic_DNA"/>
</dbReference>
<protein>
    <submittedName>
        <fullName evidence="5">ATPase subunit of ABC transporter with duplicated ATPase domains</fullName>
    </submittedName>
</protein>
<organism evidence="5 6">
    <name type="scientific">Catenibacillus scindens</name>
    <dbReference type="NCBI Taxonomy" id="673271"/>
    <lineage>
        <taxon>Bacteria</taxon>
        <taxon>Bacillati</taxon>
        <taxon>Bacillota</taxon>
        <taxon>Clostridia</taxon>
        <taxon>Lachnospirales</taxon>
        <taxon>Lachnospiraceae</taxon>
        <taxon>Catenibacillus</taxon>
    </lineage>
</organism>
<evidence type="ECO:0000256" key="1">
    <source>
        <dbReference type="ARBA" id="ARBA00022741"/>
    </source>
</evidence>
<accession>A0A7W8HB91</accession>
<keyword evidence="6" id="KW-1185">Reference proteome</keyword>
<dbReference type="Gene3D" id="3.40.50.300">
    <property type="entry name" value="P-loop containing nucleotide triphosphate hydrolases"/>
    <property type="match status" value="2"/>
</dbReference>
<dbReference type="InterPro" id="IPR003439">
    <property type="entry name" value="ABC_transporter-like_ATP-bd"/>
</dbReference>
<evidence type="ECO:0000256" key="2">
    <source>
        <dbReference type="ARBA" id="ARBA00022840"/>
    </source>
</evidence>
<feature type="coiled-coil region" evidence="3">
    <location>
        <begin position="224"/>
        <end position="261"/>
    </location>
</feature>
<dbReference type="PANTHER" id="PTHR42855">
    <property type="entry name" value="ABC TRANSPORTER ATP-BINDING SUBUNIT"/>
    <property type="match status" value="1"/>
</dbReference>
<dbReference type="SMART" id="SM00382">
    <property type="entry name" value="AAA"/>
    <property type="match status" value="2"/>
</dbReference>
<dbReference type="RefSeq" id="WP_183773230.1">
    <property type="nucleotide sequence ID" value="NZ_JACHFW010000005.1"/>
</dbReference>
<dbReference type="SUPFAM" id="SSF52540">
    <property type="entry name" value="P-loop containing nucleoside triphosphate hydrolases"/>
    <property type="match status" value="2"/>
</dbReference>
<name>A0A7W8HB91_9FIRM</name>
<evidence type="ECO:0000259" key="4">
    <source>
        <dbReference type="PROSITE" id="PS50893"/>
    </source>
</evidence>
<reference evidence="5 6" key="1">
    <citation type="submission" date="2020-08" db="EMBL/GenBank/DDBJ databases">
        <title>Genomic Encyclopedia of Type Strains, Phase IV (KMG-IV): sequencing the most valuable type-strain genomes for metagenomic binning, comparative biology and taxonomic classification.</title>
        <authorList>
            <person name="Goeker M."/>
        </authorList>
    </citation>
    <scope>NUCLEOTIDE SEQUENCE [LARGE SCALE GENOMIC DNA]</scope>
    <source>
        <strain evidence="5 6">DSM 106146</strain>
    </source>
</reference>
<keyword evidence="3" id="KW-0175">Coiled coil</keyword>
<evidence type="ECO:0000313" key="6">
    <source>
        <dbReference type="Proteomes" id="UP000543642"/>
    </source>
</evidence>
<proteinExistence type="predicted"/>
<keyword evidence="2" id="KW-0067">ATP-binding</keyword>
<evidence type="ECO:0000313" key="5">
    <source>
        <dbReference type="EMBL" id="MBB5264560.1"/>
    </source>
</evidence>
<dbReference type="InterPro" id="IPR051309">
    <property type="entry name" value="ABCF_ATPase"/>
</dbReference>
<evidence type="ECO:0000256" key="3">
    <source>
        <dbReference type="SAM" id="Coils"/>
    </source>
</evidence>
<gene>
    <name evidence="5" type="ORF">HNP82_001687</name>
</gene>
<comment type="caution">
    <text evidence="5">The sequence shown here is derived from an EMBL/GenBank/DDBJ whole genome shotgun (WGS) entry which is preliminary data.</text>
</comment>
<dbReference type="PANTHER" id="PTHR42855:SF1">
    <property type="entry name" value="ABC TRANSPORTER DOMAIN-CONTAINING PROTEIN"/>
    <property type="match status" value="1"/>
</dbReference>
<feature type="domain" description="ABC transporter" evidence="4">
    <location>
        <begin position="2"/>
        <end position="224"/>
    </location>
</feature>
<dbReference type="AlphaFoldDB" id="A0A7W8HB91"/>